<proteinExistence type="predicted"/>
<organism evidence="2 3">
    <name type="scientific">Trypanosoma conorhini</name>
    <dbReference type="NCBI Taxonomy" id="83891"/>
    <lineage>
        <taxon>Eukaryota</taxon>
        <taxon>Discoba</taxon>
        <taxon>Euglenozoa</taxon>
        <taxon>Kinetoplastea</taxon>
        <taxon>Metakinetoplastina</taxon>
        <taxon>Trypanosomatida</taxon>
        <taxon>Trypanosomatidae</taxon>
        <taxon>Trypanosoma</taxon>
    </lineage>
</organism>
<keyword evidence="3" id="KW-1185">Reference proteome</keyword>
<protein>
    <submittedName>
        <fullName evidence="2">Uncharacterized protein</fullName>
    </submittedName>
</protein>
<dbReference type="Proteomes" id="UP000284403">
    <property type="component" value="Unassembled WGS sequence"/>
</dbReference>
<evidence type="ECO:0000313" key="3">
    <source>
        <dbReference type="Proteomes" id="UP000284403"/>
    </source>
</evidence>
<feature type="non-terminal residue" evidence="2">
    <location>
        <position position="1"/>
    </location>
</feature>
<sequence>TGTPRQHGRGRPERAPRQIATAASPRDRPAGHSLGSLPSTSRGAWQRSAAGSLGLSPRKGFCRIGGGGRRSGVLPRLRGAQLYEMVSFRARRARGVISFRGRRAQMARSIRTRRAASHLLSSAASSLEKTVGASGFWRRRAWGSPCRSLSRCQILPLGDAKWLLRALS</sequence>
<name>A0A3R7KAK7_9TRYP</name>
<accession>A0A3R7KAK7</accession>
<dbReference type="RefSeq" id="XP_029223450.1">
    <property type="nucleotide sequence ID" value="XM_029376429.1"/>
</dbReference>
<reference evidence="2 3" key="1">
    <citation type="journal article" date="2018" name="BMC Genomics">
        <title>Genomic comparison of Trypanosoma conorhini and Trypanosoma rangeli to Trypanosoma cruzi strains of high and low virulence.</title>
        <authorList>
            <person name="Bradwell K.R."/>
            <person name="Koparde V.N."/>
            <person name="Matveyev A.V."/>
            <person name="Serrano M.G."/>
            <person name="Alves J.M."/>
            <person name="Parikh H."/>
            <person name="Huang B."/>
            <person name="Lee V."/>
            <person name="Espinosa-Alvarez O."/>
            <person name="Ortiz P.A."/>
            <person name="Costa-Martins A.G."/>
            <person name="Teixeira M.M."/>
            <person name="Buck G.A."/>
        </authorList>
    </citation>
    <scope>NUCLEOTIDE SEQUENCE [LARGE SCALE GENOMIC DNA]</scope>
    <source>
        <strain evidence="2 3">025E</strain>
    </source>
</reference>
<evidence type="ECO:0000256" key="1">
    <source>
        <dbReference type="SAM" id="MobiDB-lite"/>
    </source>
</evidence>
<gene>
    <name evidence="2" type="ORF">Tco025E_09618</name>
</gene>
<feature type="region of interest" description="Disordered" evidence="1">
    <location>
        <begin position="1"/>
        <end position="51"/>
    </location>
</feature>
<dbReference type="EMBL" id="MKKU01001208">
    <property type="protein sequence ID" value="RNE96848.1"/>
    <property type="molecule type" value="Genomic_DNA"/>
</dbReference>
<dbReference type="GeneID" id="40323229"/>
<comment type="caution">
    <text evidence="2">The sequence shown here is derived from an EMBL/GenBank/DDBJ whole genome shotgun (WGS) entry which is preliminary data.</text>
</comment>
<dbReference type="AlphaFoldDB" id="A0A3R7KAK7"/>
<evidence type="ECO:0000313" key="2">
    <source>
        <dbReference type="EMBL" id="RNE96848.1"/>
    </source>
</evidence>